<name>A0A399ENY6_9DEIN</name>
<dbReference type="InterPro" id="IPR037079">
    <property type="entry name" value="AF2212/PG0164-like_sf"/>
</dbReference>
<evidence type="ECO:0000313" key="2">
    <source>
        <dbReference type="Proteomes" id="UP000265800"/>
    </source>
</evidence>
<dbReference type="Gene3D" id="2.40.30.100">
    <property type="entry name" value="AF2212/PG0164-like"/>
    <property type="match status" value="1"/>
</dbReference>
<dbReference type="SUPFAM" id="SSF141694">
    <property type="entry name" value="AF2212/PG0164-like"/>
    <property type="match status" value="1"/>
</dbReference>
<dbReference type="AlphaFoldDB" id="A0A399ENY6"/>
<evidence type="ECO:0000313" key="1">
    <source>
        <dbReference type="EMBL" id="RIH86337.1"/>
    </source>
</evidence>
<dbReference type="EMBL" id="QWKZ01000033">
    <property type="protein sequence ID" value="RIH86337.1"/>
    <property type="molecule type" value="Genomic_DNA"/>
</dbReference>
<dbReference type="OrthoDB" id="9808666at2"/>
<protein>
    <recommendedName>
        <fullName evidence="3">DUF1905 domain-containing protein</fullName>
    </recommendedName>
</protein>
<dbReference type="RefSeq" id="WP_119359935.1">
    <property type="nucleotide sequence ID" value="NZ_QWKZ01000033.1"/>
</dbReference>
<keyword evidence="2" id="KW-1185">Reference proteome</keyword>
<organism evidence="1 2">
    <name type="scientific">Meiothermus luteus</name>
    <dbReference type="NCBI Taxonomy" id="2026184"/>
    <lineage>
        <taxon>Bacteria</taxon>
        <taxon>Thermotogati</taxon>
        <taxon>Deinococcota</taxon>
        <taxon>Deinococci</taxon>
        <taxon>Thermales</taxon>
        <taxon>Thermaceae</taxon>
        <taxon>Meiothermus</taxon>
    </lineage>
</organism>
<sequence length="100" mass="11459">MSLEFSGEIWEWRGPAPFYFVTVPEAQSQAIKRAERFLTYGWGMIPVRARIGQTEWQTSLWPKNGLYVLPLKDRVRQAEGLGVGQTVVVRLEVGLARRKP</sequence>
<dbReference type="Proteomes" id="UP000265800">
    <property type="component" value="Unassembled WGS sequence"/>
</dbReference>
<dbReference type="InterPro" id="IPR015018">
    <property type="entry name" value="DUF1905"/>
</dbReference>
<accession>A0A399ENY6</accession>
<gene>
    <name evidence="1" type="ORF">Mlute_01283</name>
</gene>
<proteinExistence type="predicted"/>
<comment type="caution">
    <text evidence="1">The sequence shown here is derived from an EMBL/GenBank/DDBJ whole genome shotgun (WGS) entry which is preliminary data.</text>
</comment>
<dbReference type="Pfam" id="PF08922">
    <property type="entry name" value="DUF1905"/>
    <property type="match status" value="1"/>
</dbReference>
<evidence type="ECO:0008006" key="3">
    <source>
        <dbReference type="Google" id="ProtNLM"/>
    </source>
</evidence>
<reference evidence="1 2" key="1">
    <citation type="submission" date="2018-08" db="EMBL/GenBank/DDBJ databases">
        <title>Meiothermus luteus KCTC 52599 genome sequencing project.</title>
        <authorList>
            <person name="Da Costa M.S."/>
            <person name="Albuquerque L."/>
            <person name="Raposo P."/>
            <person name="Froufe H.J.C."/>
            <person name="Barroso C.S."/>
            <person name="Egas C."/>
        </authorList>
    </citation>
    <scope>NUCLEOTIDE SEQUENCE [LARGE SCALE GENOMIC DNA]</scope>
    <source>
        <strain evidence="1 2">KCTC 52599</strain>
    </source>
</reference>